<name>A0A445GBF6_GLYSO</name>
<feature type="transmembrane region" description="Helical" evidence="2">
    <location>
        <begin position="31"/>
        <end position="49"/>
    </location>
</feature>
<evidence type="ECO:0000256" key="1">
    <source>
        <dbReference type="SAM" id="MobiDB-lite"/>
    </source>
</evidence>
<evidence type="ECO:0000313" key="4">
    <source>
        <dbReference type="Proteomes" id="UP000289340"/>
    </source>
</evidence>
<sequence>MRLRIMTSCNLENSICNTTHLKYLMQRVSETMVLTLFILLYFLLTQSSWTQLKVRVQVWTQLKGQENEDRSVSGTVGGASGGTIGGVSGSGTDW</sequence>
<feature type="compositionally biased region" description="Gly residues" evidence="1">
    <location>
        <begin position="75"/>
        <end position="94"/>
    </location>
</feature>
<evidence type="ECO:0000256" key="2">
    <source>
        <dbReference type="SAM" id="Phobius"/>
    </source>
</evidence>
<dbReference type="Proteomes" id="UP000289340">
    <property type="component" value="Chromosome 17"/>
</dbReference>
<accession>A0A445GBF6</accession>
<gene>
    <name evidence="3" type="ORF">D0Y65_046912</name>
</gene>
<protein>
    <submittedName>
        <fullName evidence="3">Uncharacterized protein</fullName>
    </submittedName>
</protein>
<reference evidence="3 4" key="1">
    <citation type="submission" date="2018-09" db="EMBL/GenBank/DDBJ databases">
        <title>A high-quality reference genome of wild soybean provides a powerful tool to mine soybean genomes.</title>
        <authorList>
            <person name="Xie M."/>
            <person name="Chung C.Y.L."/>
            <person name="Li M.-W."/>
            <person name="Wong F.-L."/>
            <person name="Chan T.-F."/>
            <person name="Lam H.-M."/>
        </authorList>
    </citation>
    <scope>NUCLEOTIDE SEQUENCE [LARGE SCALE GENOMIC DNA]</scope>
    <source>
        <strain evidence="4">cv. W05</strain>
        <tissue evidence="3">Hypocotyl of etiolated seedlings</tissue>
    </source>
</reference>
<proteinExistence type="predicted"/>
<dbReference type="AlphaFoldDB" id="A0A445GBF6"/>
<keyword evidence="4" id="KW-1185">Reference proteome</keyword>
<evidence type="ECO:0000313" key="3">
    <source>
        <dbReference type="EMBL" id="RZB58540.1"/>
    </source>
</evidence>
<feature type="region of interest" description="Disordered" evidence="1">
    <location>
        <begin position="69"/>
        <end position="94"/>
    </location>
</feature>
<organism evidence="3 4">
    <name type="scientific">Glycine soja</name>
    <name type="common">Wild soybean</name>
    <dbReference type="NCBI Taxonomy" id="3848"/>
    <lineage>
        <taxon>Eukaryota</taxon>
        <taxon>Viridiplantae</taxon>
        <taxon>Streptophyta</taxon>
        <taxon>Embryophyta</taxon>
        <taxon>Tracheophyta</taxon>
        <taxon>Spermatophyta</taxon>
        <taxon>Magnoliopsida</taxon>
        <taxon>eudicotyledons</taxon>
        <taxon>Gunneridae</taxon>
        <taxon>Pentapetalae</taxon>
        <taxon>rosids</taxon>
        <taxon>fabids</taxon>
        <taxon>Fabales</taxon>
        <taxon>Fabaceae</taxon>
        <taxon>Papilionoideae</taxon>
        <taxon>50 kb inversion clade</taxon>
        <taxon>NPAAA clade</taxon>
        <taxon>indigoferoid/millettioid clade</taxon>
        <taxon>Phaseoleae</taxon>
        <taxon>Glycine</taxon>
        <taxon>Glycine subgen. Soja</taxon>
    </lineage>
</organism>
<keyword evidence="2" id="KW-0812">Transmembrane</keyword>
<dbReference type="EMBL" id="QZWG01000017">
    <property type="protein sequence ID" value="RZB58540.1"/>
    <property type="molecule type" value="Genomic_DNA"/>
</dbReference>
<keyword evidence="2" id="KW-0472">Membrane</keyword>
<keyword evidence="2" id="KW-1133">Transmembrane helix</keyword>
<comment type="caution">
    <text evidence="3">The sequence shown here is derived from an EMBL/GenBank/DDBJ whole genome shotgun (WGS) entry which is preliminary data.</text>
</comment>